<dbReference type="AlphaFoldDB" id="A0A089IWY6"/>
<evidence type="ECO:0000256" key="1">
    <source>
        <dbReference type="SAM" id="MobiDB-lite"/>
    </source>
</evidence>
<protein>
    <submittedName>
        <fullName evidence="2">Uncharacterized protein</fullName>
    </submittedName>
</protein>
<feature type="compositionally biased region" description="Basic and acidic residues" evidence="1">
    <location>
        <begin position="55"/>
        <end position="65"/>
    </location>
</feature>
<evidence type="ECO:0000313" key="3">
    <source>
        <dbReference type="Proteomes" id="UP000029409"/>
    </source>
</evidence>
<feature type="compositionally biased region" description="Basic and acidic residues" evidence="1">
    <location>
        <begin position="1"/>
        <end position="26"/>
    </location>
</feature>
<feature type="region of interest" description="Disordered" evidence="1">
    <location>
        <begin position="1"/>
        <end position="65"/>
    </location>
</feature>
<gene>
    <name evidence="2" type="ORF">PDUR_17205</name>
</gene>
<organism evidence="2 3">
    <name type="scientific">Paenibacillus durus</name>
    <name type="common">Paenibacillus azotofixans</name>
    <dbReference type="NCBI Taxonomy" id="44251"/>
    <lineage>
        <taxon>Bacteria</taxon>
        <taxon>Bacillati</taxon>
        <taxon>Bacillota</taxon>
        <taxon>Bacilli</taxon>
        <taxon>Bacillales</taxon>
        <taxon>Paenibacillaceae</taxon>
        <taxon>Paenibacillus</taxon>
    </lineage>
</organism>
<dbReference type="EMBL" id="CP009288">
    <property type="protein sequence ID" value="AIQ13459.1"/>
    <property type="molecule type" value="Genomic_DNA"/>
</dbReference>
<keyword evidence="3" id="KW-1185">Reference proteome</keyword>
<dbReference type="OrthoDB" id="2627975at2"/>
<name>A0A089IWY6_PAEDU</name>
<sequence length="65" mass="7889">MNKENLQKLQERKDELEEQRQTMREFIEEETGSPHSRGPVDEDTSHVPDTQNHFISERNFRKYQN</sequence>
<dbReference type="KEGG" id="pdu:PDUR_17205"/>
<dbReference type="RefSeq" id="WP_042207259.1">
    <property type="nucleotide sequence ID" value="NZ_CP009288.1"/>
</dbReference>
<proteinExistence type="predicted"/>
<accession>A0A089IWY6</accession>
<dbReference type="Proteomes" id="UP000029409">
    <property type="component" value="Chromosome"/>
</dbReference>
<reference evidence="2 3" key="1">
    <citation type="submission" date="2014-08" db="EMBL/GenBank/DDBJ databases">
        <title>Comparative genomics of the Paenibacillus odorifer group.</title>
        <authorList>
            <person name="den Bakker H.C."/>
            <person name="Tsai Y.-C."/>
            <person name="Martin N."/>
            <person name="Korlach J."/>
            <person name="Wiedmann M."/>
        </authorList>
    </citation>
    <scope>NUCLEOTIDE SEQUENCE [LARGE SCALE GENOMIC DNA]</scope>
    <source>
        <strain evidence="2 3">DSM 1735</strain>
    </source>
</reference>
<evidence type="ECO:0000313" key="2">
    <source>
        <dbReference type="EMBL" id="AIQ13459.1"/>
    </source>
</evidence>